<dbReference type="AlphaFoldDB" id="A0A9P5BSA9"/>
<protein>
    <recommendedName>
        <fullName evidence="3">Isochorismatase-like domain-containing protein</fullName>
    </recommendedName>
</protein>
<evidence type="ECO:0000256" key="1">
    <source>
        <dbReference type="ARBA" id="ARBA00006336"/>
    </source>
</evidence>
<organism evidence="4 5">
    <name type="scientific">Colletotrichum siamense</name>
    <name type="common">Anthracnose fungus</name>
    <dbReference type="NCBI Taxonomy" id="690259"/>
    <lineage>
        <taxon>Eukaryota</taxon>
        <taxon>Fungi</taxon>
        <taxon>Dikarya</taxon>
        <taxon>Ascomycota</taxon>
        <taxon>Pezizomycotina</taxon>
        <taxon>Sordariomycetes</taxon>
        <taxon>Hypocreomycetidae</taxon>
        <taxon>Glomerellales</taxon>
        <taxon>Glomerellaceae</taxon>
        <taxon>Colletotrichum</taxon>
        <taxon>Colletotrichum gloeosporioides species complex</taxon>
    </lineage>
</organism>
<dbReference type="OrthoDB" id="1739143at2759"/>
<dbReference type="EMBL" id="QPMT01000054">
    <property type="protein sequence ID" value="KAF4848370.1"/>
    <property type="molecule type" value="Genomic_DNA"/>
</dbReference>
<dbReference type="PANTHER" id="PTHR43540:SF1">
    <property type="entry name" value="ISOCHORISMATASE HYDROLASE"/>
    <property type="match status" value="1"/>
</dbReference>
<dbReference type="Proteomes" id="UP000711996">
    <property type="component" value="Unassembled WGS sequence"/>
</dbReference>
<gene>
    <name evidence="4" type="ORF">CGCSCA2_v012294</name>
</gene>
<evidence type="ECO:0000256" key="2">
    <source>
        <dbReference type="ARBA" id="ARBA00022801"/>
    </source>
</evidence>
<comment type="caution">
    <text evidence="4">The sequence shown here is derived from an EMBL/GenBank/DDBJ whole genome shotgun (WGS) entry which is preliminary data.</text>
</comment>
<reference evidence="4" key="1">
    <citation type="submission" date="2019-06" db="EMBL/GenBank/DDBJ databases">
        <authorList>
            <person name="Gan P."/>
            <person name="Shirasu K."/>
        </authorList>
    </citation>
    <scope>NUCLEOTIDE SEQUENCE [LARGE SCALE GENOMIC DNA]</scope>
    <source>
        <strain evidence="4">CAD2</strain>
    </source>
</reference>
<dbReference type="GO" id="GO:0016787">
    <property type="term" value="F:hydrolase activity"/>
    <property type="evidence" value="ECO:0007669"/>
    <property type="project" value="UniProtKB-KW"/>
</dbReference>
<evidence type="ECO:0000313" key="5">
    <source>
        <dbReference type="Proteomes" id="UP000711996"/>
    </source>
</evidence>
<name>A0A9P5BSA9_COLSI</name>
<dbReference type="InterPro" id="IPR000868">
    <property type="entry name" value="Isochorismatase-like_dom"/>
</dbReference>
<dbReference type="InterPro" id="IPR050272">
    <property type="entry name" value="Isochorismatase-like_hydrls"/>
</dbReference>
<evidence type="ECO:0000259" key="3">
    <source>
        <dbReference type="Pfam" id="PF00857"/>
    </source>
</evidence>
<proteinExistence type="inferred from homology"/>
<dbReference type="Pfam" id="PF00857">
    <property type="entry name" value="Isochorismatase"/>
    <property type="match status" value="1"/>
</dbReference>
<dbReference type="PANTHER" id="PTHR43540">
    <property type="entry name" value="PEROXYUREIDOACRYLATE/UREIDOACRYLATE AMIDOHYDROLASE-RELATED"/>
    <property type="match status" value="1"/>
</dbReference>
<feature type="domain" description="Isochorismatase-like" evidence="3">
    <location>
        <begin position="21"/>
        <end position="181"/>
    </location>
</feature>
<dbReference type="SUPFAM" id="SSF52499">
    <property type="entry name" value="Isochorismatase-like hydrolases"/>
    <property type="match status" value="1"/>
</dbReference>
<dbReference type="InterPro" id="IPR036380">
    <property type="entry name" value="Isochorismatase-like_sf"/>
</dbReference>
<keyword evidence="5" id="KW-1185">Reference proteome</keyword>
<dbReference type="Gene3D" id="3.40.50.850">
    <property type="entry name" value="Isochorismatase-like"/>
    <property type="match status" value="1"/>
</dbReference>
<evidence type="ECO:0000313" key="4">
    <source>
        <dbReference type="EMBL" id="KAF4848370.1"/>
    </source>
</evidence>
<sequence length="215" mass="23845">MRMAGVHPTGEGIPTFGKRFAILNLDLMAIMFDSIKDTDEGKLFVSNCIRWNEAVHQHHPRPLTIFTTLCFSNSSQPELARPSPFANLIDELGDFVKGSPEVQIDKSLKLDEKDIVLHKTRWYAGAGNALEQILKAQGINTIVISGITLSGVVMSTVYRLFDLDYNIYVVSDNVMEFPGEGSAELRECLLTTQLKNMNVGIITLDEALKMLELAG</sequence>
<accession>A0A9P5BSA9</accession>
<comment type="similarity">
    <text evidence="1">Belongs to the isochorismatase family.</text>
</comment>
<keyword evidence="2" id="KW-0378">Hydrolase</keyword>